<dbReference type="Pfam" id="PF18138">
    <property type="entry name" value="bacHORMA_1"/>
    <property type="match status" value="1"/>
</dbReference>
<keyword evidence="3" id="KW-1185">Reference proteome</keyword>
<organism evidence="2 3">
    <name type="scientific">Pyxidicoccus parkwayensis</name>
    <dbReference type="NCBI Taxonomy" id="2813578"/>
    <lineage>
        <taxon>Bacteria</taxon>
        <taxon>Pseudomonadati</taxon>
        <taxon>Myxococcota</taxon>
        <taxon>Myxococcia</taxon>
        <taxon>Myxococcales</taxon>
        <taxon>Cystobacterineae</taxon>
        <taxon>Myxococcaceae</taxon>
        <taxon>Pyxidicoccus</taxon>
    </lineage>
</organism>
<evidence type="ECO:0000259" key="1">
    <source>
        <dbReference type="Pfam" id="PF18138"/>
    </source>
</evidence>
<dbReference type="InterPro" id="IPR041162">
    <property type="entry name" value="Bact_HORMA_1"/>
</dbReference>
<accession>A0ABX7NXP4</accession>
<dbReference type="EMBL" id="CP071090">
    <property type="protein sequence ID" value="QSQ23211.1"/>
    <property type="molecule type" value="Genomic_DNA"/>
</dbReference>
<feature type="domain" description="Bacterial HORMA" evidence="1">
    <location>
        <begin position="1"/>
        <end position="157"/>
    </location>
</feature>
<evidence type="ECO:0000313" key="2">
    <source>
        <dbReference type="EMBL" id="QSQ23211.1"/>
    </source>
</evidence>
<dbReference type="RefSeq" id="WP_206724786.1">
    <property type="nucleotide sequence ID" value="NZ_CP071090.1"/>
</dbReference>
<dbReference type="Proteomes" id="UP000662747">
    <property type="component" value="Chromosome"/>
</dbReference>
<name>A0ABX7NXP4_9BACT</name>
<sequence length="160" mass="18193">MTFSHTRTSTFTEARVREVMKSVFDELVGAANLGFISLESAHQWRDDLTYMLFQQVLEYFELQFRKPDGTRVGFRYEVSDDGSLLEASRSGGQRLYMLPDGTRGSILVSFREGHLDPEMDAELTRRGWGSGGSSLQGEGTRDRAYSDQGYGLIRKRMGDW</sequence>
<evidence type="ECO:0000313" key="3">
    <source>
        <dbReference type="Proteomes" id="UP000662747"/>
    </source>
</evidence>
<gene>
    <name evidence="2" type="ORF">JY651_50440</name>
</gene>
<proteinExistence type="predicted"/>
<protein>
    <recommendedName>
        <fullName evidence="1">Bacterial HORMA domain-containing protein</fullName>
    </recommendedName>
</protein>
<reference evidence="2 3" key="1">
    <citation type="submission" date="2021-02" db="EMBL/GenBank/DDBJ databases">
        <title>De Novo genome assembly of isolated myxobacteria.</title>
        <authorList>
            <person name="Stevens D.C."/>
        </authorList>
    </citation>
    <scope>NUCLEOTIDE SEQUENCE [LARGE SCALE GENOMIC DNA]</scope>
    <source>
        <strain evidence="3">SCPEA02</strain>
    </source>
</reference>